<proteinExistence type="predicted"/>
<dbReference type="AlphaFoldDB" id="A0A1Y1M3G1"/>
<accession>A0A1Y1M3G1</accession>
<name>A0A1Y1M3G1_PHOPY</name>
<evidence type="ECO:0000313" key="1">
    <source>
        <dbReference type="EMBL" id="JAV77737.1"/>
    </source>
</evidence>
<organism evidence="1">
    <name type="scientific">Photinus pyralis</name>
    <name type="common">Common eastern firefly</name>
    <name type="synonym">Lampyris pyralis</name>
    <dbReference type="NCBI Taxonomy" id="7054"/>
    <lineage>
        <taxon>Eukaryota</taxon>
        <taxon>Metazoa</taxon>
        <taxon>Ecdysozoa</taxon>
        <taxon>Arthropoda</taxon>
        <taxon>Hexapoda</taxon>
        <taxon>Insecta</taxon>
        <taxon>Pterygota</taxon>
        <taxon>Neoptera</taxon>
        <taxon>Endopterygota</taxon>
        <taxon>Coleoptera</taxon>
        <taxon>Polyphaga</taxon>
        <taxon>Elateriformia</taxon>
        <taxon>Elateroidea</taxon>
        <taxon>Lampyridae</taxon>
        <taxon>Lampyrinae</taxon>
        <taxon>Photinus</taxon>
    </lineage>
</organism>
<sequence length="134" mass="14956">MRVKPIHADTTVCPTPQKRAYKGSIGYVADLYTKAITALLTIPEVIGGKTPINKINIGKNFPNLCFLKVKNAINAAIVCTKIEENKAHRKTWYHIFVKLLRASCWSQNTVLKESISELLDIVNCDSDRNEPVSS</sequence>
<dbReference type="EMBL" id="GEZM01045583">
    <property type="protein sequence ID" value="JAV77737.1"/>
    <property type="molecule type" value="Transcribed_RNA"/>
</dbReference>
<reference evidence="1" key="1">
    <citation type="journal article" date="2016" name="Sci. Rep.">
        <title>Molecular characterization of firefly nuptial gifts: a multi-omics approach sheds light on postcopulatory sexual selection.</title>
        <authorList>
            <person name="Al-Wathiqui N."/>
            <person name="Fallon T.R."/>
            <person name="South A."/>
            <person name="Weng J.K."/>
            <person name="Lewis S.M."/>
        </authorList>
    </citation>
    <scope>NUCLEOTIDE SEQUENCE</scope>
</reference>
<protein>
    <submittedName>
        <fullName evidence="1">Uncharacterized protein</fullName>
    </submittedName>
</protein>